<dbReference type="Proteomes" id="UP000706039">
    <property type="component" value="Unassembled WGS sequence"/>
</dbReference>
<accession>A0ABS7PQV5</accession>
<proteinExistence type="predicted"/>
<gene>
    <name evidence="1" type="ORF">K7G82_15560</name>
</gene>
<reference evidence="1 2" key="1">
    <citation type="submission" date="2021-08" db="EMBL/GenBank/DDBJ databases">
        <authorList>
            <person name="Tuo L."/>
        </authorList>
    </citation>
    <scope>NUCLEOTIDE SEQUENCE [LARGE SCALE GENOMIC DNA]</scope>
    <source>
        <strain evidence="1 2">JCM 31229</strain>
    </source>
</reference>
<dbReference type="RefSeq" id="WP_222990832.1">
    <property type="nucleotide sequence ID" value="NZ_JAINVV010000007.1"/>
</dbReference>
<evidence type="ECO:0000313" key="2">
    <source>
        <dbReference type="Proteomes" id="UP000706039"/>
    </source>
</evidence>
<keyword evidence="2" id="KW-1185">Reference proteome</keyword>
<sequence>MTPIERARDAAATYLASRGYDDEARRAASGEGDDFAEVRIALALIAQEERITRRRGAAMAWHRD</sequence>
<name>A0ABS7PQV5_9SPHN</name>
<organism evidence="1 2">
    <name type="scientific">Sphingomonas colocasiae</name>
    <dbReference type="NCBI Taxonomy" id="1848973"/>
    <lineage>
        <taxon>Bacteria</taxon>
        <taxon>Pseudomonadati</taxon>
        <taxon>Pseudomonadota</taxon>
        <taxon>Alphaproteobacteria</taxon>
        <taxon>Sphingomonadales</taxon>
        <taxon>Sphingomonadaceae</taxon>
        <taxon>Sphingomonas</taxon>
    </lineage>
</organism>
<dbReference type="EMBL" id="JAINVV010000007">
    <property type="protein sequence ID" value="MBY8823722.1"/>
    <property type="molecule type" value="Genomic_DNA"/>
</dbReference>
<protein>
    <submittedName>
        <fullName evidence="1">Uncharacterized protein</fullName>
    </submittedName>
</protein>
<comment type="caution">
    <text evidence="1">The sequence shown here is derived from an EMBL/GenBank/DDBJ whole genome shotgun (WGS) entry which is preliminary data.</text>
</comment>
<evidence type="ECO:0000313" key="1">
    <source>
        <dbReference type="EMBL" id="MBY8823722.1"/>
    </source>
</evidence>